<name>A0A8T3AYJ3_DENNO</name>
<feature type="coiled-coil region" evidence="1">
    <location>
        <begin position="71"/>
        <end position="193"/>
    </location>
</feature>
<evidence type="ECO:0000256" key="1">
    <source>
        <dbReference type="SAM" id="Coils"/>
    </source>
</evidence>
<keyword evidence="1" id="KW-0175">Coiled coil</keyword>
<evidence type="ECO:0000313" key="2">
    <source>
        <dbReference type="EMBL" id="KAI0501151.1"/>
    </source>
</evidence>
<keyword evidence="3" id="KW-1185">Reference proteome</keyword>
<dbReference type="SMR" id="A0A8T3AYJ3"/>
<dbReference type="PANTHER" id="PTHR36390">
    <property type="entry name" value="MYOSIN HEAVY CHAIN-LIKE PROTEIN"/>
    <property type="match status" value="1"/>
</dbReference>
<proteinExistence type="predicted"/>
<reference evidence="2" key="1">
    <citation type="journal article" date="2022" name="Front. Genet.">
        <title>Chromosome-Scale Assembly of the Dendrobium nobile Genome Provides Insights Into the Molecular Mechanism of the Biosynthesis of the Medicinal Active Ingredient of Dendrobium.</title>
        <authorList>
            <person name="Xu Q."/>
            <person name="Niu S.-C."/>
            <person name="Li K.-L."/>
            <person name="Zheng P.-J."/>
            <person name="Zhang X.-J."/>
            <person name="Jia Y."/>
            <person name="Liu Y."/>
            <person name="Niu Y.-X."/>
            <person name="Yu L.-H."/>
            <person name="Chen D.-F."/>
            <person name="Zhang G.-Q."/>
        </authorList>
    </citation>
    <scope>NUCLEOTIDE SEQUENCE</scope>
    <source>
        <tissue evidence="2">Leaf</tissue>
    </source>
</reference>
<gene>
    <name evidence="2" type="ORF">KFK09_016094</name>
</gene>
<dbReference type="Proteomes" id="UP000829196">
    <property type="component" value="Unassembled WGS sequence"/>
</dbReference>
<accession>A0A8T3AYJ3</accession>
<sequence>MESDWSTSSESRLNDKKYIKELEKELKNCSLEIGYLQDQLGLRSIEANCMGENVHSLELKLAGVGMLKEKLRLLTEELVQSDDKCLQLTQEIKSKDDDFKNYAMQMEELEAAISSAALESQCEIESLRLDMIDLEERCFQAESLSQQMVQDKAKMYELLKEYEIRLHESQDTISFLEMENNRLKIKLEGSERKFKGLHCNVEAHLYNCFEAISRTSSSMHGESHDNLSSGLKEKHSSLSGICPCEEVLCPLVSKLTLITAWDENVKDEMRKMANEIQESEILVEKLKEELKEEKLKAKEEAEDLIQAMAELRYEITGMLEDECKRRASIEQASLRRIQDLEEQVRKERKKYLSVISLLREVHKLSETQCNEVQLSETRQHEAQRL</sequence>
<dbReference type="AlphaFoldDB" id="A0A8T3AYJ3"/>
<evidence type="ECO:0000313" key="3">
    <source>
        <dbReference type="Proteomes" id="UP000829196"/>
    </source>
</evidence>
<dbReference type="OrthoDB" id="2020741at2759"/>
<organism evidence="2 3">
    <name type="scientific">Dendrobium nobile</name>
    <name type="common">Orchid</name>
    <dbReference type="NCBI Taxonomy" id="94219"/>
    <lineage>
        <taxon>Eukaryota</taxon>
        <taxon>Viridiplantae</taxon>
        <taxon>Streptophyta</taxon>
        <taxon>Embryophyta</taxon>
        <taxon>Tracheophyta</taxon>
        <taxon>Spermatophyta</taxon>
        <taxon>Magnoliopsida</taxon>
        <taxon>Liliopsida</taxon>
        <taxon>Asparagales</taxon>
        <taxon>Orchidaceae</taxon>
        <taxon>Epidendroideae</taxon>
        <taxon>Malaxideae</taxon>
        <taxon>Dendrobiinae</taxon>
        <taxon>Dendrobium</taxon>
    </lineage>
</organism>
<comment type="caution">
    <text evidence="2">The sequence shown here is derived from an EMBL/GenBank/DDBJ whole genome shotgun (WGS) entry which is preliminary data.</text>
</comment>
<dbReference type="PANTHER" id="PTHR36390:SF1">
    <property type="entry name" value="MYOSIN HEAVY CHAIN-LIKE PROTEIN"/>
    <property type="match status" value="1"/>
</dbReference>
<protein>
    <submittedName>
        <fullName evidence="2">Uncharacterized protein</fullName>
    </submittedName>
</protein>
<feature type="coiled-coil region" evidence="1">
    <location>
        <begin position="269"/>
        <end position="350"/>
    </location>
</feature>
<dbReference type="EMBL" id="JAGYWB010000012">
    <property type="protein sequence ID" value="KAI0501151.1"/>
    <property type="molecule type" value="Genomic_DNA"/>
</dbReference>